<organism evidence="1 2">
    <name type="scientific">Auriscalpium vulgare</name>
    <dbReference type="NCBI Taxonomy" id="40419"/>
    <lineage>
        <taxon>Eukaryota</taxon>
        <taxon>Fungi</taxon>
        <taxon>Dikarya</taxon>
        <taxon>Basidiomycota</taxon>
        <taxon>Agaricomycotina</taxon>
        <taxon>Agaricomycetes</taxon>
        <taxon>Russulales</taxon>
        <taxon>Auriscalpiaceae</taxon>
        <taxon>Auriscalpium</taxon>
    </lineage>
</organism>
<accession>A0ACB8S4Z5</accession>
<proteinExistence type="predicted"/>
<evidence type="ECO:0000313" key="1">
    <source>
        <dbReference type="EMBL" id="KAI0050955.1"/>
    </source>
</evidence>
<gene>
    <name evidence="1" type="ORF">FA95DRAFT_1554987</name>
</gene>
<reference evidence="1" key="1">
    <citation type="submission" date="2021-02" db="EMBL/GenBank/DDBJ databases">
        <authorList>
            <consortium name="DOE Joint Genome Institute"/>
            <person name="Ahrendt S."/>
            <person name="Looney B.P."/>
            <person name="Miyauchi S."/>
            <person name="Morin E."/>
            <person name="Drula E."/>
            <person name="Courty P.E."/>
            <person name="Chicoki N."/>
            <person name="Fauchery L."/>
            <person name="Kohler A."/>
            <person name="Kuo A."/>
            <person name="Labutti K."/>
            <person name="Pangilinan J."/>
            <person name="Lipzen A."/>
            <person name="Riley R."/>
            <person name="Andreopoulos W."/>
            <person name="He G."/>
            <person name="Johnson J."/>
            <person name="Barry K.W."/>
            <person name="Grigoriev I.V."/>
            <person name="Nagy L."/>
            <person name="Hibbett D."/>
            <person name="Henrissat B."/>
            <person name="Matheny P.B."/>
            <person name="Labbe J."/>
            <person name="Martin F."/>
        </authorList>
    </citation>
    <scope>NUCLEOTIDE SEQUENCE</scope>
    <source>
        <strain evidence="1">FP105234-sp</strain>
    </source>
</reference>
<protein>
    <submittedName>
        <fullName evidence="1">Uncharacterized protein</fullName>
    </submittedName>
</protein>
<keyword evidence="2" id="KW-1185">Reference proteome</keyword>
<dbReference type="EMBL" id="MU275856">
    <property type="protein sequence ID" value="KAI0050955.1"/>
    <property type="molecule type" value="Genomic_DNA"/>
</dbReference>
<reference evidence="1" key="2">
    <citation type="journal article" date="2022" name="New Phytol.">
        <title>Evolutionary transition to the ectomycorrhizal habit in the genomes of a hyperdiverse lineage of mushroom-forming fungi.</title>
        <authorList>
            <person name="Looney B."/>
            <person name="Miyauchi S."/>
            <person name="Morin E."/>
            <person name="Drula E."/>
            <person name="Courty P.E."/>
            <person name="Kohler A."/>
            <person name="Kuo A."/>
            <person name="LaButti K."/>
            <person name="Pangilinan J."/>
            <person name="Lipzen A."/>
            <person name="Riley R."/>
            <person name="Andreopoulos W."/>
            <person name="He G."/>
            <person name="Johnson J."/>
            <person name="Nolan M."/>
            <person name="Tritt A."/>
            <person name="Barry K.W."/>
            <person name="Grigoriev I.V."/>
            <person name="Nagy L.G."/>
            <person name="Hibbett D."/>
            <person name="Henrissat B."/>
            <person name="Matheny P.B."/>
            <person name="Labbe J."/>
            <person name="Martin F.M."/>
        </authorList>
    </citation>
    <scope>NUCLEOTIDE SEQUENCE</scope>
    <source>
        <strain evidence="1">FP105234-sp</strain>
    </source>
</reference>
<evidence type="ECO:0000313" key="2">
    <source>
        <dbReference type="Proteomes" id="UP000814033"/>
    </source>
</evidence>
<name>A0ACB8S4Z5_9AGAM</name>
<sequence>MDEYELQARNEFGAAQSIAARDTVAGEVVDDVAKAAAKSGVGKTIANGVVGTLTSLGVGGLVSSLFDKFSSKDKRMLLDYIAGRAEGELAARAMKRELLDTLLAARAINEL</sequence>
<dbReference type="Proteomes" id="UP000814033">
    <property type="component" value="Unassembled WGS sequence"/>
</dbReference>
<feature type="non-terminal residue" evidence="1">
    <location>
        <position position="111"/>
    </location>
</feature>
<comment type="caution">
    <text evidence="1">The sequence shown here is derived from an EMBL/GenBank/DDBJ whole genome shotgun (WGS) entry which is preliminary data.</text>
</comment>